<dbReference type="AlphaFoldDB" id="A0A0V0ZI46"/>
<evidence type="ECO:0000313" key="1">
    <source>
        <dbReference type="EMBL" id="KRY11834.1"/>
    </source>
</evidence>
<reference evidence="1 2" key="1">
    <citation type="submission" date="2015-01" db="EMBL/GenBank/DDBJ databases">
        <title>Evolution of Trichinella species and genotypes.</title>
        <authorList>
            <person name="Korhonen P.K."/>
            <person name="Edoardo P."/>
            <person name="Giuseppe L.R."/>
            <person name="Gasser R.B."/>
        </authorList>
    </citation>
    <scope>NUCLEOTIDE SEQUENCE [LARGE SCALE GENOMIC DNA]</scope>
    <source>
        <strain evidence="1">ISS120</strain>
    </source>
</reference>
<proteinExistence type="predicted"/>
<evidence type="ECO:0000313" key="2">
    <source>
        <dbReference type="Proteomes" id="UP000054653"/>
    </source>
</evidence>
<sequence length="56" mass="6553">MTYKANVEPNIYQLMFVVSSYFQPNNHNVTVEMKHQNDQITQCRTLVPHLNSTKCP</sequence>
<name>A0A0V0ZI46_TRIBR</name>
<gene>
    <name evidence="1" type="ORF">T03_9224</name>
</gene>
<comment type="caution">
    <text evidence="1">The sequence shown here is derived from an EMBL/GenBank/DDBJ whole genome shotgun (WGS) entry which is preliminary data.</text>
</comment>
<keyword evidence="2" id="KW-1185">Reference proteome</keyword>
<dbReference type="Proteomes" id="UP000054653">
    <property type="component" value="Unassembled WGS sequence"/>
</dbReference>
<accession>A0A0V0ZI46</accession>
<organism evidence="1 2">
    <name type="scientific">Trichinella britovi</name>
    <name type="common">Parasitic roundworm</name>
    <dbReference type="NCBI Taxonomy" id="45882"/>
    <lineage>
        <taxon>Eukaryota</taxon>
        <taxon>Metazoa</taxon>
        <taxon>Ecdysozoa</taxon>
        <taxon>Nematoda</taxon>
        <taxon>Enoplea</taxon>
        <taxon>Dorylaimia</taxon>
        <taxon>Trichinellida</taxon>
        <taxon>Trichinellidae</taxon>
        <taxon>Trichinella</taxon>
    </lineage>
</organism>
<protein>
    <submittedName>
        <fullName evidence="1">Uncharacterized protein</fullName>
    </submittedName>
</protein>
<dbReference type="EMBL" id="JYDI01003770">
    <property type="protein sequence ID" value="KRY11834.1"/>
    <property type="molecule type" value="Genomic_DNA"/>
</dbReference>